<dbReference type="EMBL" id="CP003587">
    <property type="protein sequence ID" value="AGY56387.1"/>
    <property type="molecule type" value="Genomic_DNA"/>
</dbReference>
<dbReference type="RefSeq" id="WP_023171386.1">
    <property type="nucleotide sequence ID" value="NC_022600.1"/>
</dbReference>
<protein>
    <submittedName>
        <fullName evidence="1">Uncharacterized protein</fullName>
    </submittedName>
</protein>
<name>U5QBW7_GLOK1</name>
<gene>
    <name evidence="1" type="ORF">GKIL_0140</name>
</gene>
<evidence type="ECO:0000313" key="1">
    <source>
        <dbReference type="EMBL" id="AGY56387.1"/>
    </source>
</evidence>
<keyword evidence="2" id="KW-1185">Reference proteome</keyword>
<sequence>MESILLELLGEGGGSISVATLQGVLTKEYVQQVFQQVLVAQGQWAEDWILNVTIDSPESDWSLKQQPFVFVQIQLVNNRNLLSKRVGAGETAHDDRGLYGWHAAVSRRVSQLMEAAPVLAATPVPAEASGARNYYLVNFYARDPVAGRASSHVCQVELDQNSGWTQIEGFNNKLPYCRHEHFLTIGSLNLPYRDAWEACKAGWDTVLLTAQHLVNLLNYLQAEGWLCPVGHPALAIVFRTGIEIALADLEEAIEPYRLHAVA</sequence>
<dbReference type="KEGG" id="glj:GKIL_0140"/>
<proteinExistence type="predicted"/>
<dbReference type="AlphaFoldDB" id="U5QBW7"/>
<evidence type="ECO:0000313" key="2">
    <source>
        <dbReference type="Proteomes" id="UP000017396"/>
    </source>
</evidence>
<dbReference type="STRING" id="1183438.GKIL_0140"/>
<dbReference type="HOGENOM" id="CLU_1060742_0_0_3"/>
<accession>U5QBW7</accession>
<dbReference type="Proteomes" id="UP000017396">
    <property type="component" value="Chromosome"/>
</dbReference>
<organism evidence="1 2">
    <name type="scientific">Gloeobacter kilaueensis (strain ATCC BAA-2537 / CCAP 1431/1 / ULC 316 / JS1)</name>
    <dbReference type="NCBI Taxonomy" id="1183438"/>
    <lineage>
        <taxon>Bacteria</taxon>
        <taxon>Bacillati</taxon>
        <taxon>Cyanobacteriota</taxon>
        <taxon>Cyanophyceae</taxon>
        <taxon>Gloeobacterales</taxon>
        <taxon>Gloeobacteraceae</taxon>
        <taxon>Gloeobacter</taxon>
    </lineage>
</organism>
<reference evidence="1 2" key="1">
    <citation type="journal article" date="2013" name="PLoS ONE">
        <title>Cultivation and Complete Genome Sequencing of Gloeobacter kilaueensis sp. nov., from a Lava Cave in Kilauea Caldera, Hawai'i.</title>
        <authorList>
            <person name="Saw J.H."/>
            <person name="Schatz M."/>
            <person name="Brown M.V."/>
            <person name="Kunkel D.D."/>
            <person name="Foster J.S."/>
            <person name="Shick H."/>
            <person name="Christensen S."/>
            <person name="Hou S."/>
            <person name="Wan X."/>
            <person name="Donachie S.P."/>
        </authorList>
    </citation>
    <scope>NUCLEOTIDE SEQUENCE [LARGE SCALE GENOMIC DNA]</scope>
    <source>
        <strain evidence="2">JS</strain>
    </source>
</reference>